<feature type="chain" id="PRO_5040816602" evidence="1">
    <location>
        <begin position="16"/>
        <end position="198"/>
    </location>
</feature>
<keyword evidence="3" id="KW-1185">Reference proteome</keyword>
<evidence type="ECO:0000256" key="1">
    <source>
        <dbReference type="SAM" id="SignalP"/>
    </source>
</evidence>
<dbReference type="Proteomes" id="UP001165122">
    <property type="component" value="Unassembled WGS sequence"/>
</dbReference>
<comment type="caution">
    <text evidence="2">The sequence shown here is derived from an EMBL/GenBank/DDBJ whole genome shotgun (WGS) entry which is preliminary data.</text>
</comment>
<keyword evidence="1" id="KW-0732">Signal</keyword>
<dbReference type="EMBL" id="BRXW01000190">
    <property type="protein sequence ID" value="GMI13310.1"/>
    <property type="molecule type" value="Genomic_DNA"/>
</dbReference>
<proteinExistence type="predicted"/>
<feature type="signal peptide" evidence="1">
    <location>
        <begin position="1"/>
        <end position="15"/>
    </location>
</feature>
<sequence length="198" mass="22005">MLLLVLILFINVSRGFIGNSGVRQTRVDLIRSTLSLKSSSSSVEDLRSLINEAGQIGISVDPDLVSKIITVVDGLPQTVNPTEIKLTGTHELLFSMAKGGSNGKLGPFVGKVNQIFLDEINFINQVTLGPLKVQLLATREIIDTERIRVKFKKMKFILFGRTLKESETKGSGVWKLRYFENGLRIMDTPSLFVIREVN</sequence>
<name>A0A9W7KVZ1_9STRA</name>
<gene>
    <name evidence="2" type="ORF">TrLO_g7927</name>
</gene>
<organism evidence="2 3">
    <name type="scientific">Triparma laevis f. longispina</name>
    <dbReference type="NCBI Taxonomy" id="1714387"/>
    <lineage>
        <taxon>Eukaryota</taxon>
        <taxon>Sar</taxon>
        <taxon>Stramenopiles</taxon>
        <taxon>Ochrophyta</taxon>
        <taxon>Bolidophyceae</taxon>
        <taxon>Parmales</taxon>
        <taxon>Triparmaceae</taxon>
        <taxon>Triparma</taxon>
    </lineage>
</organism>
<evidence type="ECO:0000313" key="2">
    <source>
        <dbReference type="EMBL" id="GMI13310.1"/>
    </source>
</evidence>
<dbReference type="OrthoDB" id="189024at2759"/>
<dbReference type="AlphaFoldDB" id="A0A9W7KVZ1"/>
<reference evidence="3" key="1">
    <citation type="journal article" date="2023" name="Commun. Biol.">
        <title>Genome analysis of Parmales, the sister group of diatoms, reveals the evolutionary specialization of diatoms from phago-mixotrophs to photoautotrophs.</title>
        <authorList>
            <person name="Ban H."/>
            <person name="Sato S."/>
            <person name="Yoshikawa S."/>
            <person name="Yamada K."/>
            <person name="Nakamura Y."/>
            <person name="Ichinomiya M."/>
            <person name="Sato N."/>
            <person name="Blanc-Mathieu R."/>
            <person name="Endo H."/>
            <person name="Kuwata A."/>
            <person name="Ogata H."/>
        </authorList>
    </citation>
    <scope>NUCLEOTIDE SEQUENCE [LARGE SCALE GENOMIC DNA]</scope>
    <source>
        <strain evidence="3">NIES 3700</strain>
    </source>
</reference>
<accession>A0A9W7KVZ1</accession>
<protein>
    <submittedName>
        <fullName evidence="2">Uncharacterized protein</fullName>
    </submittedName>
</protein>
<evidence type="ECO:0000313" key="3">
    <source>
        <dbReference type="Proteomes" id="UP001165122"/>
    </source>
</evidence>